<evidence type="ECO:0000313" key="3">
    <source>
        <dbReference type="Proteomes" id="UP001059295"/>
    </source>
</evidence>
<dbReference type="RefSeq" id="WP_019245047.1">
    <property type="nucleotide sequence ID" value="NZ_CAPH01000006.1"/>
</dbReference>
<proteinExistence type="predicted"/>
<evidence type="ECO:0000313" key="2">
    <source>
        <dbReference type="EMBL" id="UWN57546.1"/>
    </source>
</evidence>
<dbReference type="GeneID" id="82890441"/>
<gene>
    <name evidence="2" type="ORF">NQ491_01865</name>
</gene>
<feature type="chain" id="PRO_5047233716" evidence="1">
    <location>
        <begin position="23"/>
        <end position="131"/>
    </location>
</feature>
<organism evidence="2 3">
    <name type="scientific">Alistipes ihumii AP11</name>
    <dbReference type="NCBI Taxonomy" id="1211813"/>
    <lineage>
        <taxon>Bacteria</taxon>
        <taxon>Pseudomonadati</taxon>
        <taxon>Bacteroidota</taxon>
        <taxon>Bacteroidia</taxon>
        <taxon>Bacteroidales</taxon>
        <taxon>Rikenellaceae</taxon>
        <taxon>Alistipes</taxon>
    </lineage>
</organism>
<evidence type="ECO:0000256" key="1">
    <source>
        <dbReference type="SAM" id="SignalP"/>
    </source>
</evidence>
<accession>A0ABY5V022</accession>
<name>A0ABY5V022_9BACT</name>
<dbReference type="EMBL" id="CP102294">
    <property type="protein sequence ID" value="UWN57546.1"/>
    <property type="molecule type" value="Genomic_DNA"/>
</dbReference>
<sequence>MRGKAAKVILIATGMLMLALLAVPHHHHHHGYSICFATSQACDRCADPTHARSQDVDNCHQIFVMSGRDDQSHIEPIPPIAPDTFAIAFFRTFAGPEDSGLRLSYPPFTEPFVSHGNGHSLSLRAPPVFPA</sequence>
<keyword evidence="1" id="KW-0732">Signal</keyword>
<protein>
    <submittedName>
        <fullName evidence="2">Uncharacterized protein</fullName>
    </submittedName>
</protein>
<dbReference type="Proteomes" id="UP001059295">
    <property type="component" value="Chromosome"/>
</dbReference>
<reference evidence="2" key="1">
    <citation type="journal article" date="2022" name="Cell">
        <title>Design, construction, and in vivo augmentation of a complex gut microbiome.</title>
        <authorList>
            <person name="Cheng A.G."/>
            <person name="Ho P.Y."/>
            <person name="Aranda-Diaz A."/>
            <person name="Jain S."/>
            <person name="Yu F.B."/>
            <person name="Meng X."/>
            <person name="Wang M."/>
            <person name="Iakiviak M."/>
            <person name="Nagashima K."/>
            <person name="Zhao A."/>
            <person name="Murugkar P."/>
            <person name="Patil A."/>
            <person name="Atabakhsh K."/>
            <person name="Weakley A."/>
            <person name="Yan J."/>
            <person name="Brumbaugh A.R."/>
            <person name="Higginbottom S."/>
            <person name="Dimas A."/>
            <person name="Shiver A.L."/>
            <person name="Deutschbauer A."/>
            <person name="Neff N."/>
            <person name="Sonnenburg J.L."/>
            <person name="Huang K.C."/>
            <person name="Fischbach M.A."/>
        </authorList>
    </citation>
    <scope>NUCLEOTIDE SEQUENCE</scope>
    <source>
        <strain evidence="2">AP11</strain>
    </source>
</reference>
<feature type="signal peptide" evidence="1">
    <location>
        <begin position="1"/>
        <end position="22"/>
    </location>
</feature>
<keyword evidence="3" id="KW-1185">Reference proteome</keyword>